<evidence type="ECO:0008006" key="4">
    <source>
        <dbReference type="Google" id="ProtNLM"/>
    </source>
</evidence>
<feature type="signal peptide" evidence="1">
    <location>
        <begin position="1"/>
        <end position="28"/>
    </location>
</feature>
<gene>
    <name evidence="2" type="ORF">C1H46_019371</name>
</gene>
<evidence type="ECO:0000313" key="2">
    <source>
        <dbReference type="EMBL" id="TQD95026.1"/>
    </source>
</evidence>
<dbReference type="Pfam" id="PF13668">
    <property type="entry name" value="Ferritin_2"/>
    <property type="match status" value="1"/>
</dbReference>
<feature type="chain" id="PRO_5022206072" description="Desiccation-related protein PCC13-62" evidence="1">
    <location>
        <begin position="29"/>
        <end position="336"/>
    </location>
</feature>
<organism evidence="2 3">
    <name type="scientific">Malus baccata</name>
    <name type="common">Siberian crab apple</name>
    <name type="synonym">Pyrus baccata</name>
    <dbReference type="NCBI Taxonomy" id="106549"/>
    <lineage>
        <taxon>Eukaryota</taxon>
        <taxon>Viridiplantae</taxon>
        <taxon>Streptophyta</taxon>
        <taxon>Embryophyta</taxon>
        <taxon>Tracheophyta</taxon>
        <taxon>Spermatophyta</taxon>
        <taxon>Magnoliopsida</taxon>
        <taxon>eudicotyledons</taxon>
        <taxon>Gunneridae</taxon>
        <taxon>Pentapetalae</taxon>
        <taxon>rosids</taxon>
        <taxon>fabids</taxon>
        <taxon>Rosales</taxon>
        <taxon>Rosaceae</taxon>
        <taxon>Amygdaloideae</taxon>
        <taxon>Maleae</taxon>
        <taxon>Malus</taxon>
    </lineage>
</organism>
<reference evidence="2 3" key="1">
    <citation type="journal article" date="2019" name="G3 (Bethesda)">
        <title>Sequencing of a Wild Apple (Malus baccata) Genome Unravels the Differences Between Cultivated and Wild Apple Species Regarding Disease Resistance and Cold Tolerance.</title>
        <authorList>
            <person name="Chen X."/>
        </authorList>
    </citation>
    <scope>NUCLEOTIDE SEQUENCE [LARGE SCALE GENOMIC DNA]</scope>
    <source>
        <strain evidence="3">cv. Shandingzi</strain>
        <tissue evidence="2">Leaves</tissue>
    </source>
</reference>
<protein>
    <recommendedName>
        <fullName evidence="4">Desiccation-related protein PCC13-62</fullName>
    </recommendedName>
</protein>
<keyword evidence="1" id="KW-0732">Signal</keyword>
<accession>A0A540M8I8</accession>
<dbReference type="PANTHER" id="PTHR31694">
    <property type="entry name" value="DESICCATION-LIKE PROTEIN"/>
    <property type="match status" value="1"/>
</dbReference>
<name>A0A540M8I8_MALBA</name>
<comment type="caution">
    <text evidence="2">The sequence shown here is derived from an EMBL/GenBank/DDBJ whole genome shotgun (WGS) entry which is preliminary data.</text>
</comment>
<keyword evidence="3" id="KW-1185">Reference proteome</keyword>
<dbReference type="PANTHER" id="PTHR31694:SF26">
    <property type="entry name" value="OS05G0151100 PROTEIN"/>
    <property type="match status" value="1"/>
</dbReference>
<sequence length="336" mass="36149">MATTSASYFSAAFVFLVALNFLSFQVMAASGHAPNDSDYLGFMLNLEYLDGEFYSYGVFGNDLDSISPNLSQGGPRPIGGQKANLDPLVSEIIKEFAYEQVGHIRAITQATGGFPRPLINFSRALFSLLVDLAVGYPLLPPFDPYANTVNYLIAAQALNYDGVVGYVYINANLNTDAANRLGASLLGMKAGQNAVVRALLYERANQTVAPYNLTVADIVSRIAEFGNKVTRGGLEEGIIVPITLGAENRTVTNVLSAILSIPITVGDENRTVTNVLSADVNSLVHARTPCEILRILYGTGYEGLYGGFFPKEQMAKLQRSALSLLEIPISKSTLSL</sequence>
<dbReference type="EMBL" id="VIEB01000328">
    <property type="protein sequence ID" value="TQD95026.1"/>
    <property type="molecule type" value="Genomic_DNA"/>
</dbReference>
<dbReference type="Proteomes" id="UP000315295">
    <property type="component" value="Unassembled WGS sequence"/>
</dbReference>
<dbReference type="AlphaFoldDB" id="A0A540M8I8"/>
<evidence type="ECO:0000256" key="1">
    <source>
        <dbReference type="SAM" id="SignalP"/>
    </source>
</evidence>
<dbReference type="InterPro" id="IPR052965">
    <property type="entry name" value="Pigment-catalase-like"/>
</dbReference>
<evidence type="ECO:0000313" key="3">
    <source>
        <dbReference type="Proteomes" id="UP000315295"/>
    </source>
</evidence>
<proteinExistence type="predicted"/>
<dbReference type="STRING" id="106549.A0A540M8I8"/>